<evidence type="ECO:0000313" key="6">
    <source>
        <dbReference type="Proteomes" id="UP000046392"/>
    </source>
</evidence>
<proteinExistence type="inferred from homology"/>
<dbReference type="GO" id="GO:0003990">
    <property type="term" value="F:acetylcholinesterase activity"/>
    <property type="evidence" value="ECO:0007669"/>
    <property type="project" value="TreeGrafter"/>
</dbReference>
<dbReference type="GO" id="GO:0019695">
    <property type="term" value="P:choline metabolic process"/>
    <property type="evidence" value="ECO:0007669"/>
    <property type="project" value="TreeGrafter"/>
</dbReference>
<evidence type="ECO:0000256" key="3">
    <source>
        <dbReference type="ARBA" id="ARBA00022801"/>
    </source>
</evidence>
<comment type="similarity">
    <text evidence="1 4">Belongs to the type-B carboxylesterase/lipase family.</text>
</comment>
<dbReference type="InterPro" id="IPR002018">
    <property type="entry name" value="CarbesteraseB"/>
</dbReference>
<dbReference type="EC" id="3.1.1.-" evidence="4"/>
<dbReference type="WBParaSite" id="SPAL_0000124100.1">
    <property type="protein sequence ID" value="SPAL_0000124100.1"/>
    <property type="gene ID" value="SPAL_0000124100"/>
</dbReference>
<evidence type="ECO:0000313" key="7">
    <source>
        <dbReference type="WBParaSite" id="SPAL_0000124100.1"/>
    </source>
</evidence>
<evidence type="ECO:0000256" key="4">
    <source>
        <dbReference type="RuleBase" id="RU361235"/>
    </source>
</evidence>
<dbReference type="InterPro" id="IPR019826">
    <property type="entry name" value="Carboxylesterase_B_AS"/>
</dbReference>
<keyword evidence="6" id="KW-1185">Reference proteome</keyword>
<dbReference type="PANTHER" id="PTHR43918:SF15">
    <property type="entry name" value="CARBOXYLIC ESTER HYDROLASE"/>
    <property type="match status" value="1"/>
</dbReference>
<dbReference type="SUPFAM" id="SSF53474">
    <property type="entry name" value="alpha/beta-Hydrolases"/>
    <property type="match status" value="1"/>
</dbReference>
<evidence type="ECO:0000259" key="5">
    <source>
        <dbReference type="Pfam" id="PF00135"/>
    </source>
</evidence>
<organism evidence="6 7">
    <name type="scientific">Strongyloides papillosus</name>
    <name type="common">Intestinal threadworm</name>
    <dbReference type="NCBI Taxonomy" id="174720"/>
    <lineage>
        <taxon>Eukaryota</taxon>
        <taxon>Metazoa</taxon>
        <taxon>Ecdysozoa</taxon>
        <taxon>Nematoda</taxon>
        <taxon>Chromadorea</taxon>
        <taxon>Rhabditida</taxon>
        <taxon>Tylenchina</taxon>
        <taxon>Panagrolaimomorpha</taxon>
        <taxon>Strongyloidoidea</taxon>
        <taxon>Strongyloididae</taxon>
        <taxon>Strongyloides</taxon>
    </lineage>
</organism>
<dbReference type="Pfam" id="PF00135">
    <property type="entry name" value="COesterase"/>
    <property type="match status" value="1"/>
</dbReference>
<evidence type="ECO:0000256" key="2">
    <source>
        <dbReference type="ARBA" id="ARBA00022487"/>
    </source>
</evidence>
<sequence length="370" mass="41219">IFEEGNITEYLGIPFAYPPINKFRFLPPVELKTLAWNGTRNASIPATSCMQYIKNINFSGYDDLNPKNLLREDCLELNMWVPYNSSGSVIVFIFGGSYNFESASVDIYNGSILASKTQAIVVNLNYRLGIFGFGYLGEDSEVKGNMGFLDQQVGLKWVYNNIEYFGGNKSKITLFGESAGSASVTAHLLSKKSHPYFSNVITCSGVITNLWATVTKEIAKNNTLTVANKLDCTGNNTEILDCLQKVNATTLMLASLNVSHPEQLPLPVSFFPIDTDSVFFNGSVKEKISKLEIKKNADMLIGRTADEATYFMPLFLDEFGCKFNSSIDANSRENRCLLNETVFLGVVDMVSKMIDFNNEEMRRLIATYSE</sequence>
<dbReference type="GO" id="GO:0005615">
    <property type="term" value="C:extracellular space"/>
    <property type="evidence" value="ECO:0007669"/>
    <property type="project" value="TreeGrafter"/>
</dbReference>
<dbReference type="InterPro" id="IPR050654">
    <property type="entry name" value="AChE-related_enzymes"/>
</dbReference>
<dbReference type="PANTHER" id="PTHR43918">
    <property type="entry name" value="ACETYLCHOLINESTERASE"/>
    <property type="match status" value="1"/>
</dbReference>
<dbReference type="STRING" id="174720.A0A0N5B595"/>
<dbReference type="GO" id="GO:0005886">
    <property type="term" value="C:plasma membrane"/>
    <property type="evidence" value="ECO:0007669"/>
    <property type="project" value="TreeGrafter"/>
</dbReference>
<protein>
    <recommendedName>
        <fullName evidence="4">Carboxylic ester hydrolase</fullName>
        <ecNumber evidence="4">3.1.1.-</ecNumber>
    </recommendedName>
</protein>
<dbReference type="PROSITE" id="PS00122">
    <property type="entry name" value="CARBOXYLESTERASE_B_1"/>
    <property type="match status" value="1"/>
</dbReference>
<dbReference type="GO" id="GO:0006581">
    <property type="term" value="P:acetylcholine catabolic process"/>
    <property type="evidence" value="ECO:0007669"/>
    <property type="project" value="TreeGrafter"/>
</dbReference>
<dbReference type="Proteomes" id="UP000046392">
    <property type="component" value="Unplaced"/>
</dbReference>
<evidence type="ECO:0000256" key="1">
    <source>
        <dbReference type="ARBA" id="ARBA00005964"/>
    </source>
</evidence>
<keyword evidence="3 4" id="KW-0378">Hydrolase</keyword>
<accession>A0A0N5B595</accession>
<name>A0A0N5B595_STREA</name>
<dbReference type="Gene3D" id="3.40.50.1820">
    <property type="entry name" value="alpha/beta hydrolase"/>
    <property type="match status" value="1"/>
</dbReference>
<feature type="domain" description="Carboxylesterase type B" evidence="5">
    <location>
        <begin position="6"/>
        <end position="324"/>
    </location>
</feature>
<dbReference type="InterPro" id="IPR029058">
    <property type="entry name" value="AB_hydrolase_fold"/>
</dbReference>
<reference evidence="7" key="1">
    <citation type="submission" date="2017-02" db="UniProtKB">
        <authorList>
            <consortium name="WormBaseParasite"/>
        </authorList>
    </citation>
    <scope>IDENTIFICATION</scope>
</reference>
<dbReference type="AlphaFoldDB" id="A0A0N5B595"/>
<keyword evidence="2" id="KW-0719">Serine esterase</keyword>